<dbReference type="Gene3D" id="1.20.120.450">
    <property type="entry name" value="dinb family like domain"/>
    <property type="match status" value="1"/>
</dbReference>
<accession>A0ABN3IY62</accession>
<dbReference type="NCBIfam" id="TIGR03083">
    <property type="entry name" value="maleylpyruvate isomerase family mycothiol-dependent enzyme"/>
    <property type="match status" value="1"/>
</dbReference>
<protein>
    <submittedName>
        <fullName evidence="2">Maleylpyruvate isomerase family mycothiol-dependent enzyme</fullName>
    </submittedName>
</protein>
<organism evidence="2 3">
    <name type="scientific">Streptomyces coeruleofuscus</name>
    <dbReference type="NCBI Taxonomy" id="66879"/>
    <lineage>
        <taxon>Bacteria</taxon>
        <taxon>Bacillati</taxon>
        <taxon>Actinomycetota</taxon>
        <taxon>Actinomycetes</taxon>
        <taxon>Kitasatosporales</taxon>
        <taxon>Streptomycetaceae</taxon>
        <taxon>Streptomyces</taxon>
    </lineage>
</organism>
<evidence type="ECO:0000313" key="2">
    <source>
        <dbReference type="EMBL" id="GAA2416112.1"/>
    </source>
</evidence>
<name>A0ABN3IY62_9ACTN</name>
<evidence type="ECO:0000259" key="1">
    <source>
        <dbReference type="Pfam" id="PF11716"/>
    </source>
</evidence>
<dbReference type="InterPro" id="IPR024344">
    <property type="entry name" value="MDMPI_metal-binding"/>
</dbReference>
<proteinExistence type="predicted"/>
<dbReference type="Proteomes" id="UP001499986">
    <property type="component" value="Unassembled WGS sequence"/>
</dbReference>
<dbReference type="InterPro" id="IPR034660">
    <property type="entry name" value="DinB/YfiT-like"/>
</dbReference>
<sequence>MGWVMVVGAVLETDELWQIVDQERTSLADLLEGLSSQEWEARTRCGDWRVRDVAAHLTLAARFSYGQVVREMLRARGNWNKMIHDSAVREGERPVSEIVADLRSIVGSRRLAPTTSPREPLLDLLVHGQDIALALGRTREMPRAAARDAADRVWTMRFPPRPWPLPKARLVATDIEFTRGDGPEVRGPIAALLLLLTGRPEAAREWAERAGETWTGVTAPG</sequence>
<comment type="caution">
    <text evidence="2">The sequence shown here is derived from an EMBL/GenBank/DDBJ whole genome shotgun (WGS) entry which is preliminary data.</text>
</comment>
<keyword evidence="2" id="KW-0413">Isomerase</keyword>
<evidence type="ECO:0000313" key="3">
    <source>
        <dbReference type="Proteomes" id="UP001499986"/>
    </source>
</evidence>
<reference evidence="2 3" key="1">
    <citation type="journal article" date="2019" name="Int. J. Syst. Evol. Microbiol.">
        <title>The Global Catalogue of Microorganisms (GCM) 10K type strain sequencing project: providing services to taxonomists for standard genome sequencing and annotation.</title>
        <authorList>
            <consortium name="The Broad Institute Genomics Platform"/>
            <consortium name="The Broad Institute Genome Sequencing Center for Infectious Disease"/>
            <person name="Wu L."/>
            <person name="Ma J."/>
        </authorList>
    </citation>
    <scope>NUCLEOTIDE SEQUENCE [LARGE SCALE GENOMIC DNA]</scope>
    <source>
        <strain evidence="2 3">JCM 4358</strain>
    </source>
</reference>
<keyword evidence="3" id="KW-1185">Reference proteome</keyword>
<dbReference type="GO" id="GO:0016853">
    <property type="term" value="F:isomerase activity"/>
    <property type="evidence" value="ECO:0007669"/>
    <property type="project" value="UniProtKB-KW"/>
</dbReference>
<gene>
    <name evidence="2" type="ORF">GCM10010255_63120</name>
</gene>
<feature type="domain" description="Mycothiol-dependent maleylpyruvate isomerase metal-binding" evidence="1">
    <location>
        <begin position="21"/>
        <end position="117"/>
    </location>
</feature>
<dbReference type="InterPro" id="IPR017517">
    <property type="entry name" value="Maleyloyr_isom"/>
</dbReference>
<dbReference type="Pfam" id="PF11716">
    <property type="entry name" value="MDMPI_N"/>
    <property type="match status" value="1"/>
</dbReference>
<dbReference type="EMBL" id="BAAASE010000009">
    <property type="protein sequence ID" value="GAA2416112.1"/>
    <property type="molecule type" value="Genomic_DNA"/>
</dbReference>
<dbReference type="SUPFAM" id="SSF109854">
    <property type="entry name" value="DinB/YfiT-like putative metalloenzymes"/>
    <property type="match status" value="1"/>
</dbReference>